<evidence type="ECO:0000259" key="1">
    <source>
        <dbReference type="Pfam" id="PF09820"/>
    </source>
</evidence>
<gene>
    <name evidence="2" type="ORF">DXD04_12295</name>
</gene>
<evidence type="ECO:0000313" key="3">
    <source>
        <dbReference type="Proteomes" id="UP000260862"/>
    </source>
</evidence>
<dbReference type="PANTHER" id="PTHR34825:SF1">
    <property type="entry name" value="AAA-ATPASE-LIKE DOMAIN-CONTAINING PROTEIN"/>
    <property type="match status" value="1"/>
</dbReference>
<feature type="domain" description="AAA-ATPase-like" evidence="1">
    <location>
        <begin position="7"/>
        <end position="203"/>
    </location>
</feature>
<dbReference type="PANTHER" id="PTHR34825">
    <property type="entry name" value="CONSERVED PROTEIN, WITH A WEAK D-GALACTARATE DEHYDRATASE/ALTRONATE HYDROLASE DOMAIN"/>
    <property type="match status" value="1"/>
</dbReference>
<dbReference type="AlphaFoldDB" id="A0A3E4MU46"/>
<accession>A0A3E4MU46</accession>
<comment type="caution">
    <text evidence="2">The sequence shown here is derived from an EMBL/GenBank/DDBJ whole genome shotgun (WGS) entry which is preliminary data.</text>
</comment>
<protein>
    <submittedName>
        <fullName evidence="2">AAA family ATPase</fullName>
    </submittedName>
</protein>
<dbReference type="EMBL" id="QSQT01000024">
    <property type="protein sequence ID" value="RGK53283.1"/>
    <property type="molecule type" value="Genomic_DNA"/>
</dbReference>
<reference evidence="2 3" key="1">
    <citation type="submission" date="2018-08" db="EMBL/GenBank/DDBJ databases">
        <title>A genome reference for cultivated species of the human gut microbiota.</title>
        <authorList>
            <person name="Zou Y."/>
            <person name="Xue W."/>
            <person name="Luo G."/>
        </authorList>
    </citation>
    <scope>NUCLEOTIDE SEQUENCE [LARGE SCALE GENOMIC DNA]</scope>
    <source>
        <strain evidence="2 3">TF10-3AC</strain>
    </source>
</reference>
<proteinExistence type="predicted"/>
<dbReference type="Proteomes" id="UP000260862">
    <property type="component" value="Unassembled WGS sequence"/>
</dbReference>
<dbReference type="InterPro" id="IPR027417">
    <property type="entry name" value="P-loop_NTPase"/>
</dbReference>
<dbReference type="Pfam" id="PF09820">
    <property type="entry name" value="AAA-ATPase_like"/>
    <property type="match status" value="1"/>
</dbReference>
<name>A0A3E4MU46_9BACT</name>
<organism evidence="2 3">
    <name type="scientific">Phocaeicola plebeius</name>
    <dbReference type="NCBI Taxonomy" id="310297"/>
    <lineage>
        <taxon>Bacteria</taxon>
        <taxon>Pseudomonadati</taxon>
        <taxon>Bacteroidota</taxon>
        <taxon>Bacteroidia</taxon>
        <taxon>Bacteroidales</taxon>
        <taxon>Bacteroidaceae</taxon>
        <taxon>Phocaeicola</taxon>
    </lineage>
</organism>
<dbReference type="InterPro" id="IPR018631">
    <property type="entry name" value="AAA-ATPase-like_dom"/>
</dbReference>
<dbReference type="SUPFAM" id="SSF52540">
    <property type="entry name" value="P-loop containing nucleoside triphosphate hydrolases"/>
    <property type="match status" value="1"/>
</dbReference>
<sequence>MRSMIYPVGIQSFEEIRKGDYCYVDKTAQIYQLVKTGKYYFLSRPRRFGKSLLISTLEAYFQGKKELFHGLAMEALEKEWTTYPVLHLDLNAQKYDTPEALIHVLEENLQYWESLYGASESEIGVARRFNGVIRRAAEKTGKNVVVLVDEYDKPMLQAIGNEALLTEYRNTLKAFYGALKSMDAYLRFALLTGVTKFSKISVFSDLNNLEDISLQQAYNNLCGITEQELLENFEEGIRVLGQHNEMAYEETCKSLRQWYDGYHFSGHADGLYNPFSLLNALKSREFGSYWFETGTPTFLVELLLRSHYDLHRLTEELATADSLSGIDTMETNPVPILYQSGYLTIKGYDKRFRTYTLGFPNREVEEGFVKFLLPFYSATSKADSAFEIVS</sequence>
<keyword evidence="3" id="KW-1185">Reference proteome</keyword>
<evidence type="ECO:0000313" key="2">
    <source>
        <dbReference type="EMBL" id="RGK53283.1"/>
    </source>
</evidence>